<evidence type="ECO:0000256" key="3">
    <source>
        <dbReference type="ARBA" id="ARBA00022692"/>
    </source>
</evidence>
<comment type="similarity">
    <text evidence="2">Belongs to the Bcl-2 family.</text>
</comment>
<dbReference type="AlphaFoldDB" id="A0A6J8D0D8"/>
<keyword evidence="3" id="KW-0812">Transmembrane</keyword>
<name>A0A6J8D0D8_MYTCO</name>
<evidence type="ECO:0000313" key="8">
    <source>
        <dbReference type="EMBL" id="CAC5401281.1"/>
    </source>
</evidence>
<protein>
    <recommendedName>
        <fullName evidence="7">Bcl-2 Bcl-2 homology region 1-3 domain-containing protein</fullName>
    </recommendedName>
</protein>
<dbReference type="GO" id="GO:0008630">
    <property type="term" value="P:intrinsic apoptotic signaling pathway in response to DNA damage"/>
    <property type="evidence" value="ECO:0007669"/>
    <property type="project" value="TreeGrafter"/>
</dbReference>
<dbReference type="Gene3D" id="1.10.437.10">
    <property type="entry name" value="Blc2-like"/>
    <property type="match status" value="1"/>
</dbReference>
<dbReference type="PROSITE" id="PS01258">
    <property type="entry name" value="BH2"/>
    <property type="match status" value="1"/>
</dbReference>
<accession>A0A6J8D0D8</accession>
<keyword evidence="6" id="KW-0472">Membrane</keyword>
<dbReference type="PANTHER" id="PTHR11256:SF47">
    <property type="entry name" value="BCL-2-LIKE PROTEIN 10"/>
    <property type="match status" value="1"/>
</dbReference>
<dbReference type="GO" id="GO:0097192">
    <property type="term" value="P:extrinsic apoptotic signaling pathway in absence of ligand"/>
    <property type="evidence" value="ECO:0007669"/>
    <property type="project" value="TreeGrafter"/>
</dbReference>
<dbReference type="GO" id="GO:0051400">
    <property type="term" value="F:BH domain binding"/>
    <property type="evidence" value="ECO:0007669"/>
    <property type="project" value="TreeGrafter"/>
</dbReference>
<dbReference type="InterPro" id="IPR020726">
    <property type="entry name" value="Bcl2_BH2_motif_CS"/>
</dbReference>
<proteinExistence type="inferred from homology"/>
<dbReference type="SMART" id="SM00337">
    <property type="entry name" value="BCL"/>
    <property type="match status" value="1"/>
</dbReference>
<evidence type="ECO:0000256" key="5">
    <source>
        <dbReference type="ARBA" id="ARBA00022989"/>
    </source>
</evidence>
<dbReference type="PANTHER" id="PTHR11256">
    <property type="entry name" value="BCL-2 RELATED"/>
    <property type="match status" value="1"/>
</dbReference>
<dbReference type="PROSITE" id="PS50062">
    <property type="entry name" value="BCL2_FAMILY"/>
    <property type="match status" value="1"/>
</dbReference>
<dbReference type="GO" id="GO:0042981">
    <property type="term" value="P:regulation of apoptotic process"/>
    <property type="evidence" value="ECO:0007669"/>
    <property type="project" value="InterPro"/>
</dbReference>
<feature type="domain" description="Bcl-2 Bcl-2 homology region 1-3" evidence="7">
    <location>
        <begin position="94"/>
        <end position="192"/>
    </location>
</feature>
<comment type="subcellular location">
    <subcellularLocation>
        <location evidence="1">Endomembrane system</location>
    </subcellularLocation>
</comment>
<dbReference type="Proteomes" id="UP000507470">
    <property type="component" value="Unassembled WGS sequence"/>
</dbReference>
<dbReference type="InterPro" id="IPR046371">
    <property type="entry name" value="Bcl-2_BH1-3"/>
</dbReference>
<evidence type="ECO:0000256" key="2">
    <source>
        <dbReference type="ARBA" id="ARBA00009458"/>
    </source>
</evidence>
<gene>
    <name evidence="8" type="ORF">MCOR_35378</name>
</gene>
<evidence type="ECO:0000256" key="1">
    <source>
        <dbReference type="ARBA" id="ARBA00004308"/>
    </source>
</evidence>
<dbReference type="InterPro" id="IPR002475">
    <property type="entry name" value="Bcl2-like"/>
</dbReference>
<dbReference type="CDD" id="cd06845">
    <property type="entry name" value="Bcl-2_like"/>
    <property type="match status" value="1"/>
</dbReference>
<dbReference type="Pfam" id="PF00452">
    <property type="entry name" value="Bcl-2"/>
    <property type="match status" value="1"/>
</dbReference>
<dbReference type="SUPFAM" id="SSF56854">
    <property type="entry name" value="Bcl-2 inhibitors of programmed cell death"/>
    <property type="match status" value="1"/>
</dbReference>
<dbReference type="OrthoDB" id="6021377at2759"/>
<dbReference type="InterPro" id="IPR036834">
    <property type="entry name" value="Bcl-2-like_sf"/>
</dbReference>
<evidence type="ECO:0000256" key="6">
    <source>
        <dbReference type="ARBA" id="ARBA00023136"/>
    </source>
</evidence>
<evidence type="ECO:0000313" key="9">
    <source>
        <dbReference type="Proteomes" id="UP000507470"/>
    </source>
</evidence>
<dbReference type="EMBL" id="CACVKT020006393">
    <property type="protein sequence ID" value="CAC5401281.1"/>
    <property type="molecule type" value="Genomic_DNA"/>
</dbReference>
<keyword evidence="5" id="KW-1133">Transmembrane helix</keyword>
<dbReference type="GO" id="GO:0012505">
    <property type="term" value="C:endomembrane system"/>
    <property type="evidence" value="ECO:0007669"/>
    <property type="project" value="UniProtKB-SubCell"/>
</dbReference>
<evidence type="ECO:0000259" key="7">
    <source>
        <dbReference type="SMART" id="SM00337"/>
    </source>
</evidence>
<dbReference type="GO" id="GO:0005741">
    <property type="term" value="C:mitochondrial outer membrane"/>
    <property type="evidence" value="ECO:0007669"/>
    <property type="project" value="TreeGrafter"/>
</dbReference>
<evidence type="ECO:0000256" key="4">
    <source>
        <dbReference type="ARBA" id="ARBA00022703"/>
    </source>
</evidence>
<keyword evidence="4" id="KW-0053">Apoptosis</keyword>
<reference evidence="8 9" key="1">
    <citation type="submission" date="2020-06" db="EMBL/GenBank/DDBJ databases">
        <authorList>
            <person name="Li R."/>
            <person name="Bekaert M."/>
        </authorList>
    </citation>
    <scope>NUCLEOTIDE SEQUENCE [LARGE SCALE GENOMIC DNA]</scope>
    <source>
        <strain evidence="9">wild</strain>
    </source>
</reference>
<sequence length="230" mass="25556">MSTKGISLMDPSNSGGNGSFKTSFFADIHKQLGLLPGFRGLSQDMNKLDQETQTPGSGSPLENVRTMSETIATDVIMNYEKEEKKPSNKYCKTMRRTVRELSNRHDIAFKGMVNKLKITETNAFPTFVSVVDEIFEDGQINWGRIVAVYTFAARLAQHCKESCPDCDERISLYAGKYVANKLGRWILDNGGWDAFVDYFPEQGAVEDKIWKGLVYTAMGLGALATVVAAQ</sequence>
<dbReference type="PRINTS" id="PR01862">
    <property type="entry name" value="BCL2FAMILY"/>
</dbReference>
<dbReference type="GO" id="GO:0001836">
    <property type="term" value="P:release of cytochrome c from mitochondria"/>
    <property type="evidence" value="ECO:0007669"/>
    <property type="project" value="TreeGrafter"/>
</dbReference>
<dbReference type="InterPro" id="IPR026298">
    <property type="entry name" value="Bcl-2_fam"/>
</dbReference>
<keyword evidence="9" id="KW-1185">Reference proteome</keyword>
<organism evidence="8 9">
    <name type="scientific">Mytilus coruscus</name>
    <name type="common">Sea mussel</name>
    <dbReference type="NCBI Taxonomy" id="42192"/>
    <lineage>
        <taxon>Eukaryota</taxon>
        <taxon>Metazoa</taxon>
        <taxon>Spiralia</taxon>
        <taxon>Lophotrochozoa</taxon>
        <taxon>Mollusca</taxon>
        <taxon>Bivalvia</taxon>
        <taxon>Autobranchia</taxon>
        <taxon>Pteriomorphia</taxon>
        <taxon>Mytilida</taxon>
        <taxon>Mytiloidea</taxon>
        <taxon>Mytilidae</taxon>
        <taxon>Mytilinae</taxon>
        <taxon>Mytilus</taxon>
    </lineage>
</organism>